<keyword evidence="2" id="KW-1003">Cell membrane</keyword>
<evidence type="ECO:0000256" key="6">
    <source>
        <dbReference type="ARBA" id="ARBA00038076"/>
    </source>
</evidence>
<dbReference type="GO" id="GO:0022857">
    <property type="term" value="F:transmembrane transporter activity"/>
    <property type="evidence" value="ECO:0007669"/>
    <property type="project" value="TreeGrafter"/>
</dbReference>
<dbReference type="InterPro" id="IPR003838">
    <property type="entry name" value="ABC3_permease_C"/>
</dbReference>
<feature type="transmembrane region" description="Helical" evidence="7">
    <location>
        <begin position="253"/>
        <end position="273"/>
    </location>
</feature>
<organism evidence="9 10">
    <name type="scientific">Caproicibacterium amylolyticum</name>
    <dbReference type="NCBI Taxonomy" id="2766537"/>
    <lineage>
        <taxon>Bacteria</taxon>
        <taxon>Bacillati</taxon>
        <taxon>Bacillota</taxon>
        <taxon>Clostridia</taxon>
        <taxon>Eubacteriales</taxon>
        <taxon>Oscillospiraceae</taxon>
        <taxon>Caproicibacterium</taxon>
    </lineage>
</organism>
<feature type="transmembrane region" description="Helical" evidence="7">
    <location>
        <begin position="305"/>
        <end position="331"/>
    </location>
</feature>
<dbReference type="PANTHER" id="PTHR30572">
    <property type="entry name" value="MEMBRANE COMPONENT OF TRANSPORTER-RELATED"/>
    <property type="match status" value="1"/>
</dbReference>
<proteinExistence type="inferred from homology"/>
<dbReference type="Proteomes" id="UP000516046">
    <property type="component" value="Chromosome"/>
</dbReference>
<dbReference type="RefSeq" id="WP_212506386.1">
    <property type="nucleotide sequence ID" value="NZ_CP060696.1"/>
</dbReference>
<evidence type="ECO:0000313" key="9">
    <source>
        <dbReference type="EMBL" id="QNO17318.1"/>
    </source>
</evidence>
<evidence type="ECO:0000256" key="4">
    <source>
        <dbReference type="ARBA" id="ARBA00022989"/>
    </source>
</evidence>
<evidence type="ECO:0000256" key="1">
    <source>
        <dbReference type="ARBA" id="ARBA00004651"/>
    </source>
</evidence>
<evidence type="ECO:0000256" key="7">
    <source>
        <dbReference type="SAM" id="Phobius"/>
    </source>
</evidence>
<dbReference type="KEGG" id="caml:H6X83_10235"/>
<feature type="transmembrane region" description="Helical" evidence="7">
    <location>
        <begin position="730"/>
        <end position="750"/>
    </location>
</feature>
<protein>
    <submittedName>
        <fullName evidence="9">ABC transporter permease</fullName>
    </submittedName>
</protein>
<feature type="transmembrane region" description="Helical" evidence="7">
    <location>
        <begin position="817"/>
        <end position="840"/>
    </location>
</feature>
<dbReference type="Pfam" id="PF02687">
    <property type="entry name" value="FtsX"/>
    <property type="match status" value="1"/>
</dbReference>
<comment type="subcellular location">
    <subcellularLocation>
        <location evidence="1">Cell membrane</location>
        <topology evidence="1">Multi-pass membrane protein</topology>
    </subcellularLocation>
</comment>
<name>A0A7G9WF56_9FIRM</name>
<dbReference type="InterPro" id="IPR050250">
    <property type="entry name" value="Macrolide_Exporter_MacB"/>
</dbReference>
<reference evidence="9 10" key="1">
    <citation type="submission" date="2020-08" db="EMBL/GenBank/DDBJ databases">
        <authorList>
            <person name="Ren C."/>
            <person name="Gu Y."/>
            <person name="Xu Y."/>
        </authorList>
    </citation>
    <scope>NUCLEOTIDE SEQUENCE [LARGE SCALE GENOMIC DNA]</scope>
    <source>
        <strain evidence="9 10">LBM18003</strain>
    </source>
</reference>
<feature type="transmembrane region" description="Helical" evidence="7">
    <location>
        <begin position="406"/>
        <end position="425"/>
    </location>
</feature>
<evidence type="ECO:0000256" key="3">
    <source>
        <dbReference type="ARBA" id="ARBA00022692"/>
    </source>
</evidence>
<feature type="transmembrane region" description="Helical" evidence="7">
    <location>
        <begin position="20"/>
        <end position="39"/>
    </location>
</feature>
<gene>
    <name evidence="9" type="ORF">H6X83_10235</name>
</gene>
<evidence type="ECO:0000259" key="8">
    <source>
        <dbReference type="Pfam" id="PF02687"/>
    </source>
</evidence>
<keyword evidence="10" id="KW-1185">Reference proteome</keyword>
<keyword evidence="5 7" id="KW-0472">Membrane</keyword>
<keyword evidence="4 7" id="KW-1133">Transmembrane helix</keyword>
<feature type="transmembrane region" description="Helical" evidence="7">
    <location>
        <begin position="787"/>
        <end position="811"/>
    </location>
</feature>
<evidence type="ECO:0000313" key="10">
    <source>
        <dbReference type="Proteomes" id="UP000516046"/>
    </source>
</evidence>
<dbReference type="GO" id="GO:0005886">
    <property type="term" value="C:plasma membrane"/>
    <property type="evidence" value="ECO:0007669"/>
    <property type="project" value="UniProtKB-SubCell"/>
</dbReference>
<feature type="transmembrane region" description="Helical" evidence="7">
    <location>
        <begin position="351"/>
        <end position="369"/>
    </location>
</feature>
<dbReference type="PANTHER" id="PTHR30572:SF4">
    <property type="entry name" value="ABC TRANSPORTER PERMEASE YTRF"/>
    <property type="match status" value="1"/>
</dbReference>
<comment type="similarity">
    <text evidence="6">Belongs to the ABC-4 integral membrane protein family.</text>
</comment>
<keyword evidence="3 7" id="KW-0812">Transmembrane</keyword>
<dbReference type="AlphaFoldDB" id="A0A7G9WF56"/>
<accession>A0A7G9WF56</accession>
<evidence type="ECO:0000256" key="2">
    <source>
        <dbReference type="ARBA" id="ARBA00022475"/>
    </source>
</evidence>
<feature type="domain" description="ABC3 transporter permease C-terminal" evidence="8">
    <location>
        <begin position="256"/>
        <end position="364"/>
    </location>
</feature>
<evidence type="ECO:0000256" key="5">
    <source>
        <dbReference type="ARBA" id="ARBA00023136"/>
    </source>
</evidence>
<dbReference type="EMBL" id="CP060696">
    <property type="protein sequence ID" value="QNO17318.1"/>
    <property type="molecule type" value="Genomic_DNA"/>
</dbReference>
<sequence length="861" mass="95572">MNGNLFLTKRYMKRHFRQQLGAVLVLTLFASAVLTMLFLTQCFHATNEQAAYNEYGSFGGQTIFANMDKVNSDRAKLEAEGNGIVSVQAQVQTSDAADAVYIGYMDENARKLRAVRVQEGRFPTDAHEIALDKDAYYRLNLNAKVGEKVTLKLKNKQSVQTETYTLTGILYDYADHWRKIVQDNLVQRPNAPTTDPELPSVLTGSVSENTIATHVFYREELERTEYGDIFLYNMESFRAKDYTQQLDRSTANVTLFIGGFFLLLTVFGTWVLAHVTLQSREKFTKTLQKVGLTGKELRTQFLMQAGLLTVIAWVFSLPLSFGILALILAIAKGWGTTLLFSVSWWMPLVPLGLMLTVSVLIFLLQAHGLQKCKKRSKKRKQKRASAAQTFSQLWTKLYRKSSYGRMTALTVLCLGCVLILEFGTFSGETAAATHFYGAVQGMGTMDYQVYVEQGACFPQLMGANFPRDLGMSAQKLTELRKSPDLDVQCAYIDNTVMPAFIRIQKGHSTPLLDKLMKQHTFEKDNNQDNNPAYTKEDKQTKLNFGYTEQDVLITNPSIVAVDRDTMKKLLQANHQTFTEAELDTFVQGKNVFSLGTDFQKGDTFTVSVPIIPEGSTTEKLNGKGSHKDFAVTVQDSFILPQNVFGSPSAFRYGTKNSPCIVMSAEAVISADSQLRYFQVCANRAHPNDAASSARAAALIHRIAASSKGMGITDREESIAGWKQKANQEKWPIYALTIALVAITLAAVTALNRIKLKSNLHTYALLCAVGTEPGRLQRNLIKDSLKSIGVGCAFGFCAATVPCMLLIQHYWYVPLLNIWLSAVLPLTLLCIAVILCVTAVSSAATVHKILKNSILASLSAQY</sequence>